<dbReference type="InterPro" id="IPR009057">
    <property type="entry name" value="Homeodomain-like_sf"/>
</dbReference>
<evidence type="ECO:0000256" key="4">
    <source>
        <dbReference type="PROSITE-ProRule" id="PRU00335"/>
    </source>
</evidence>
<organism evidence="6 8">
    <name type="scientific">Rathayibacter tanaceti</name>
    <dbReference type="NCBI Taxonomy" id="1671680"/>
    <lineage>
        <taxon>Bacteria</taxon>
        <taxon>Bacillati</taxon>
        <taxon>Actinomycetota</taxon>
        <taxon>Actinomycetes</taxon>
        <taxon>Micrococcales</taxon>
        <taxon>Microbacteriaceae</taxon>
        <taxon>Rathayibacter</taxon>
    </lineage>
</organism>
<sequence>MAKTLRADAERSVRAILEAAERVLAENESATVEQIADAAGVTRTTVHRRFASRQAIIDALAISAKQDLADAIAAARPDAAPVYVALHRVTVAVLEVKSRWRYTLGNPLADTSAAKEIWAGINAGTLALLTRAGQAGLLAPEADLEWARRVYYALLKEAIATTDRSSTTDHVALATLVLNTLLEGIGQGNRAVDS</sequence>
<dbReference type="GO" id="GO:0003700">
    <property type="term" value="F:DNA-binding transcription factor activity"/>
    <property type="evidence" value="ECO:0007669"/>
    <property type="project" value="TreeGrafter"/>
</dbReference>
<reference evidence="6 8" key="1">
    <citation type="submission" date="2015-08" db="EMBL/GenBank/DDBJ databases">
        <title>Draft Genome Sequence of Rathayibacter sp. Strain VKM Ac-2596 Isolated from Leaf Gall Induced by Plant-Parasitic Nematodes.</title>
        <authorList>
            <person name="Vasilenko O.V."/>
            <person name="Starodumova I.P."/>
            <person name="Tarlachkov S.V."/>
            <person name="Dorofeeva L.V."/>
            <person name="Evtushenko L.I."/>
        </authorList>
    </citation>
    <scope>NUCLEOTIDE SEQUENCE [LARGE SCALE GENOMIC DNA]</scope>
    <source>
        <strain evidence="6 8">VKM Ac-2596</strain>
    </source>
</reference>
<dbReference type="PROSITE" id="PS50977">
    <property type="entry name" value="HTH_TETR_2"/>
    <property type="match status" value="1"/>
</dbReference>
<dbReference type="PANTHER" id="PTHR30055">
    <property type="entry name" value="HTH-TYPE TRANSCRIPTIONAL REGULATOR RUTR"/>
    <property type="match status" value="1"/>
</dbReference>
<accession>A0A166ICR3</accession>
<protein>
    <submittedName>
        <fullName evidence="6">Bacterial regulatory protein, tetR family</fullName>
    </submittedName>
    <submittedName>
        <fullName evidence="7">TetR family transcriptional regulator</fullName>
    </submittedName>
</protein>
<evidence type="ECO:0000313" key="9">
    <source>
        <dbReference type="Proteomes" id="UP000465031"/>
    </source>
</evidence>
<reference evidence="9" key="2">
    <citation type="submission" date="2019-12" db="EMBL/GenBank/DDBJ databases">
        <title>Complete and draft genome sequences of new strains and members of some known species of the genus Rathayibacter isolated from plants.</title>
        <authorList>
            <person name="Tarlachkov S.V."/>
            <person name="Starodumova I.P."/>
            <person name="Dorofeeva L.V."/>
            <person name="Prisyazhnaya N.V."/>
            <person name="Leyn S."/>
            <person name="Zlamal J."/>
            <person name="Elan M."/>
            <person name="Osterman A.L."/>
            <person name="Nadler S."/>
            <person name="Subbotin S.A."/>
            <person name="Evtushenko L.I."/>
        </authorList>
    </citation>
    <scope>NUCLEOTIDE SEQUENCE [LARGE SCALE GENOMIC DNA]</scope>
    <source>
        <strain evidence="9">VKM Ac-2761</strain>
    </source>
</reference>
<dbReference type="KEGG" id="rte:GSU10_01450"/>
<dbReference type="Proteomes" id="UP000465031">
    <property type="component" value="Chromosome"/>
</dbReference>
<dbReference type="EMBL" id="CP047186">
    <property type="protein sequence ID" value="QHC54456.1"/>
    <property type="molecule type" value="Genomic_DNA"/>
</dbReference>
<evidence type="ECO:0000256" key="2">
    <source>
        <dbReference type="ARBA" id="ARBA00023125"/>
    </source>
</evidence>
<gene>
    <name evidence="6" type="ORF">ACH61_00731</name>
    <name evidence="7" type="ORF">GSU10_01450</name>
</gene>
<evidence type="ECO:0000313" key="6">
    <source>
        <dbReference type="EMBL" id="KZX22164.1"/>
    </source>
</evidence>
<name>A0A166ICR3_9MICO</name>
<dbReference type="Gene3D" id="1.10.357.10">
    <property type="entry name" value="Tetracycline Repressor, domain 2"/>
    <property type="match status" value="1"/>
</dbReference>
<dbReference type="SUPFAM" id="SSF46689">
    <property type="entry name" value="Homeodomain-like"/>
    <property type="match status" value="1"/>
</dbReference>
<dbReference type="RefSeq" id="WP_068208607.1">
    <property type="nucleotide sequence ID" value="NZ_CP047186.1"/>
</dbReference>
<evidence type="ECO:0000313" key="8">
    <source>
        <dbReference type="Proteomes" id="UP000076717"/>
    </source>
</evidence>
<dbReference type="PANTHER" id="PTHR30055:SF234">
    <property type="entry name" value="HTH-TYPE TRANSCRIPTIONAL REGULATOR BETI"/>
    <property type="match status" value="1"/>
</dbReference>
<evidence type="ECO:0000256" key="1">
    <source>
        <dbReference type="ARBA" id="ARBA00023015"/>
    </source>
</evidence>
<keyword evidence="3" id="KW-0804">Transcription</keyword>
<dbReference type="InterPro" id="IPR050109">
    <property type="entry name" value="HTH-type_TetR-like_transc_reg"/>
</dbReference>
<evidence type="ECO:0000256" key="3">
    <source>
        <dbReference type="ARBA" id="ARBA00023163"/>
    </source>
</evidence>
<dbReference type="Proteomes" id="UP000076717">
    <property type="component" value="Unassembled WGS sequence"/>
</dbReference>
<feature type="DNA-binding region" description="H-T-H motif" evidence="4">
    <location>
        <begin position="31"/>
        <end position="50"/>
    </location>
</feature>
<dbReference type="EMBL" id="LIIN01000014">
    <property type="protein sequence ID" value="KZX22164.1"/>
    <property type="molecule type" value="Genomic_DNA"/>
</dbReference>
<keyword evidence="2 4" id="KW-0238">DNA-binding</keyword>
<dbReference type="InterPro" id="IPR001647">
    <property type="entry name" value="HTH_TetR"/>
</dbReference>
<dbReference type="GO" id="GO:0000976">
    <property type="term" value="F:transcription cis-regulatory region binding"/>
    <property type="evidence" value="ECO:0007669"/>
    <property type="project" value="TreeGrafter"/>
</dbReference>
<dbReference type="AlphaFoldDB" id="A0A166ICR3"/>
<dbReference type="PATRIC" id="fig|1671680.3.peg.778"/>
<keyword evidence="1" id="KW-0805">Transcription regulation</keyword>
<evidence type="ECO:0000313" key="7">
    <source>
        <dbReference type="EMBL" id="QHC54456.1"/>
    </source>
</evidence>
<reference evidence="7" key="3">
    <citation type="submission" date="2019-12" db="EMBL/GenBank/DDBJ databases">
        <title>Complete and Draft Genome Sequences of New Strains and Members of Some Known Species of the Genus Rathayibacter isolated from Plants.</title>
        <authorList>
            <person name="Tarlachkov S.V."/>
            <person name="Starodumova I.P."/>
            <person name="Dorofeeva L.V."/>
            <person name="Prisyazhnaya N.V."/>
            <person name="Leyn S.A."/>
            <person name="Zlamal J.E."/>
            <person name="Elane M.L."/>
            <person name="Osterman A.L."/>
            <person name="Nadler S.A."/>
            <person name="Subbotin S.A."/>
            <person name="Evtushenko L.I."/>
        </authorList>
    </citation>
    <scope>NUCLEOTIDE SEQUENCE</scope>
    <source>
        <strain evidence="7">VKM Ac-2761</strain>
    </source>
</reference>
<keyword evidence="8" id="KW-1185">Reference proteome</keyword>
<dbReference type="OrthoDB" id="5112469at2"/>
<proteinExistence type="predicted"/>
<evidence type="ECO:0000259" key="5">
    <source>
        <dbReference type="PROSITE" id="PS50977"/>
    </source>
</evidence>
<dbReference type="Pfam" id="PF00440">
    <property type="entry name" value="TetR_N"/>
    <property type="match status" value="1"/>
</dbReference>
<feature type="domain" description="HTH tetR-type" evidence="5">
    <location>
        <begin position="10"/>
        <end position="68"/>
    </location>
</feature>